<dbReference type="Proteomes" id="UP000778578">
    <property type="component" value="Unassembled WGS sequence"/>
</dbReference>
<reference evidence="3 4" key="1">
    <citation type="submission" date="2021-08" db="EMBL/GenBank/DDBJ databases">
        <title>WGS of actinomycetes from Thailand.</title>
        <authorList>
            <person name="Thawai C."/>
        </authorList>
    </citation>
    <scope>NUCLEOTIDE SEQUENCE [LARGE SCALE GENOMIC DNA]</scope>
    <source>
        <strain evidence="3 4">PLK6-54</strain>
    </source>
</reference>
<sequence length="187" mass="19750">MGRRHSPPPVVGGDRSLGHGPVHETVRARGRRGDRRWAIGCACAVLAMAMAAEADTGELGVLHALATCAVALVVAALLWPAKVTAGEGWLSVRGVLRTRRVRTDALVAVLLVGEIAAGLVLRDVHGGHAEIDPEVVVADPLLWHLLDTGVRRSLERGTLRTGRRVVAGLGRRVDDEAGAILRASGMR</sequence>
<feature type="transmembrane region" description="Helical" evidence="2">
    <location>
        <begin position="37"/>
        <end position="54"/>
    </location>
</feature>
<proteinExistence type="predicted"/>
<keyword evidence="2" id="KW-1133">Transmembrane helix</keyword>
<evidence type="ECO:0000313" key="3">
    <source>
        <dbReference type="EMBL" id="MBY8879998.1"/>
    </source>
</evidence>
<dbReference type="RefSeq" id="WP_222964606.1">
    <property type="nucleotide sequence ID" value="NZ_JAINZZ010000026.1"/>
</dbReference>
<accession>A0ABS7QA18</accession>
<keyword evidence="4" id="KW-1185">Reference proteome</keyword>
<evidence type="ECO:0000256" key="1">
    <source>
        <dbReference type="SAM" id="MobiDB-lite"/>
    </source>
</evidence>
<protein>
    <submittedName>
        <fullName evidence="3">Uncharacterized protein</fullName>
    </submittedName>
</protein>
<gene>
    <name evidence="3" type="ORF">K7862_20530</name>
</gene>
<comment type="caution">
    <text evidence="3">The sequence shown here is derived from an EMBL/GenBank/DDBJ whole genome shotgun (WGS) entry which is preliminary data.</text>
</comment>
<keyword evidence="2" id="KW-0472">Membrane</keyword>
<feature type="region of interest" description="Disordered" evidence="1">
    <location>
        <begin position="1"/>
        <end position="22"/>
    </location>
</feature>
<evidence type="ECO:0000313" key="4">
    <source>
        <dbReference type="Proteomes" id="UP000778578"/>
    </source>
</evidence>
<keyword evidence="2" id="KW-0812">Transmembrane</keyword>
<organism evidence="3 4">
    <name type="scientific">Actinacidiphila acidipaludis</name>
    <dbReference type="NCBI Taxonomy" id="2873382"/>
    <lineage>
        <taxon>Bacteria</taxon>
        <taxon>Bacillati</taxon>
        <taxon>Actinomycetota</taxon>
        <taxon>Actinomycetes</taxon>
        <taxon>Kitasatosporales</taxon>
        <taxon>Streptomycetaceae</taxon>
        <taxon>Actinacidiphila</taxon>
    </lineage>
</organism>
<evidence type="ECO:0000256" key="2">
    <source>
        <dbReference type="SAM" id="Phobius"/>
    </source>
</evidence>
<name>A0ABS7QA18_9ACTN</name>
<feature type="transmembrane region" description="Helical" evidence="2">
    <location>
        <begin position="60"/>
        <end position="80"/>
    </location>
</feature>
<dbReference type="EMBL" id="JAINZZ010000026">
    <property type="protein sequence ID" value="MBY8879998.1"/>
    <property type="molecule type" value="Genomic_DNA"/>
</dbReference>